<feature type="transmembrane region" description="Helical" evidence="1">
    <location>
        <begin position="144"/>
        <end position="169"/>
    </location>
</feature>
<evidence type="ECO:0000256" key="1">
    <source>
        <dbReference type="SAM" id="Phobius"/>
    </source>
</evidence>
<keyword evidence="3" id="KW-1185">Reference proteome</keyword>
<dbReference type="PANTHER" id="PTHR36832:SF1">
    <property type="entry name" value="SLR1174 PROTEIN"/>
    <property type="match status" value="1"/>
</dbReference>
<evidence type="ECO:0000313" key="2">
    <source>
        <dbReference type="EMBL" id="GLQ52827.1"/>
    </source>
</evidence>
<comment type="caution">
    <text evidence="2">The sequence shown here is derived from an EMBL/GenBank/DDBJ whole genome shotgun (WGS) entry which is preliminary data.</text>
</comment>
<feature type="transmembrane region" description="Helical" evidence="1">
    <location>
        <begin position="110"/>
        <end position="132"/>
    </location>
</feature>
<protein>
    <submittedName>
        <fullName evidence="2">Daunorubicin ABC transporter permease</fullName>
    </submittedName>
</protein>
<name>A0ABQ5VYM2_9HYPH</name>
<sequence>MYPAFAANAFQTKLAYRNQVFSSFFGELVMVFARIAIWTAVYAGTASVDGITLADMVTYAILAGTVMAAWNPSHLIRDIGEAVKTGDVAVFLLKPLHYPLYLFSSQCGILVFNVLTTVIPVTAILALTYGIMPPASLFHALFFPAFWALSFVILFLLGAACGLLAFWLMTAHALEWFLTGILSLFSGNLLPIWFFPPVLAVVARYLPFAWIGFYPTAVYLGKLSPGETLLFFGIGLFWACLLALGVALLWSATRHRLVVQGG</sequence>
<dbReference type="Pfam" id="PF06182">
    <property type="entry name" value="ABC2_membrane_6"/>
    <property type="match status" value="1"/>
</dbReference>
<proteinExistence type="predicted"/>
<feature type="transmembrane region" description="Helical" evidence="1">
    <location>
        <begin position="176"/>
        <end position="196"/>
    </location>
</feature>
<evidence type="ECO:0000313" key="3">
    <source>
        <dbReference type="Proteomes" id="UP001156691"/>
    </source>
</evidence>
<keyword evidence="1" id="KW-1133">Transmembrane helix</keyword>
<gene>
    <name evidence="2" type="ORF">GCM10010862_00850</name>
</gene>
<accession>A0ABQ5VYM2</accession>
<feature type="transmembrane region" description="Helical" evidence="1">
    <location>
        <begin position="20"/>
        <end position="44"/>
    </location>
</feature>
<organism evidence="2 3">
    <name type="scientific">Devosia nitrariae</name>
    <dbReference type="NCBI Taxonomy" id="2071872"/>
    <lineage>
        <taxon>Bacteria</taxon>
        <taxon>Pseudomonadati</taxon>
        <taxon>Pseudomonadota</taxon>
        <taxon>Alphaproteobacteria</taxon>
        <taxon>Hyphomicrobiales</taxon>
        <taxon>Devosiaceae</taxon>
        <taxon>Devosia</taxon>
    </lineage>
</organism>
<dbReference type="InterPro" id="IPR010390">
    <property type="entry name" value="ABC-2_transporter-like"/>
</dbReference>
<dbReference type="PANTHER" id="PTHR36832">
    <property type="entry name" value="SLR1174 PROTEIN-RELATED"/>
    <property type="match status" value="1"/>
</dbReference>
<feature type="transmembrane region" description="Helical" evidence="1">
    <location>
        <begin position="228"/>
        <end position="250"/>
    </location>
</feature>
<feature type="transmembrane region" description="Helical" evidence="1">
    <location>
        <begin position="202"/>
        <end position="221"/>
    </location>
</feature>
<dbReference type="EMBL" id="BSNS01000001">
    <property type="protein sequence ID" value="GLQ52827.1"/>
    <property type="molecule type" value="Genomic_DNA"/>
</dbReference>
<keyword evidence="1" id="KW-0472">Membrane</keyword>
<dbReference type="Proteomes" id="UP001156691">
    <property type="component" value="Unassembled WGS sequence"/>
</dbReference>
<keyword evidence="1" id="KW-0812">Transmembrane</keyword>
<feature type="transmembrane region" description="Helical" evidence="1">
    <location>
        <begin position="50"/>
        <end position="70"/>
    </location>
</feature>
<reference evidence="3" key="1">
    <citation type="journal article" date="2019" name="Int. J. Syst. Evol. Microbiol.">
        <title>The Global Catalogue of Microorganisms (GCM) 10K type strain sequencing project: providing services to taxonomists for standard genome sequencing and annotation.</title>
        <authorList>
            <consortium name="The Broad Institute Genomics Platform"/>
            <consortium name="The Broad Institute Genome Sequencing Center for Infectious Disease"/>
            <person name="Wu L."/>
            <person name="Ma J."/>
        </authorList>
    </citation>
    <scope>NUCLEOTIDE SEQUENCE [LARGE SCALE GENOMIC DNA]</scope>
    <source>
        <strain evidence="3">NBRC 112416</strain>
    </source>
</reference>